<keyword evidence="3" id="KW-1185">Reference proteome</keyword>
<dbReference type="OrthoDB" id="6026566at2"/>
<dbReference type="AlphaFoldDB" id="A0A1N6VJW3"/>
<gene>
    <name evidence="2" type="ORF">SAMN05421546_1806</name>
</gene>
<dbReference type="RefSeq" id="WP_076587430.1">
    <property type="nucleotide sequence ID" value="NZ_FTLW01000004.1"/>
</dbReference>
<protein>
    <submittedName>
        <fullName evidence="2">Uncharacterized protein</fullName>
    </submittedName>
</protein>
<proteinExistence type="predicted"/>
<accession>A0A1N6VJW3</accession>
<dbReference type="Proteomes" id="UP000241788">
    <property type="component" value="Unassembled WGS sequence"/>
</dbReference>
<organism evidence="2 3">
    <name type="scientific">Solilutibacter tolerans</name>
    <dbReference type="NCBI Taxonomy" id="1604334"/>
    <lineage>
        <taxon>Bacteria</taxon>
        <taxon>Pseudomonadati</taxon>
        <taxon>Pseudomonadota</taxon>
        <taxon>Gammaproteobacteria</taxon>
        <taxon>Lysobacterales</taxon>
        <taxon>Lysobacteraceae</taxon>
        <taxon>Solilutibacter</taxon>
    </lineage>
</organism>
<sequence length="122" mass="13021">MTLIKTMGAIALGTTMLVAGGAQAAINNGQQASQCFVIYKMAAAAPANAAHKNDIAKLGGLMSRTMQDAKVSKAQFDDWTGDLLTRIGSKDKPNKGVLEKEIQTCNAFAKQRYQHYSATAKK</sequence>
<feature type="signal peptide" evidence="1">
    <location>
        <begin position="1"/>
        <end position="24"/>
    </location>
</feature>
<evidence type="ECO:0000313" key="3">
    <source>
        <dbReference type="Proteomes" id="UP000241788"/>
    </source>
</evidence>
<evidence type="ECO:0000256" key="1">
    <source>
        <dbReference type="SAM" id="SignalP"/>
    </source>
</evidence>
<feature type="chain" id="PRO_5012026230" evidence="1">
    <location>
        <begin position="25"/>
        <end position="122"/>
    </location>
</feature>
<keyword evidence="1" id="KW-0732">Signal</keyword>
<dbReference type="STRING" id="1604334.SAMN05421546_1806"/>
<dbReference type="EMBL" id="FTLW01000004">
    <property type="protein sequence ID" value="SIQ78163.1"/>
    <property type="molecule type" value="Genomic_DNA"/>
</dbReference>
<reference evidence="3" key="1">
    <citation type="submission" date="2017-01" db="EMBL/GenBank/DDBJ databases">
        <authorList>
            <person name="Varghese N."/>
            <person name="Submissions S."/>
        </authorList>
    </citation>
    <scope>NUCLEOTIDE SEQUENCE [LARGE SCALE GENOMIC DNA]</scope>
    <source>
        <strain evidence="3">UM1</strain>
    </source>
</reference>
<name>A0A1N6VJW3_9GAMM</name>
<evidence type="ECO:0000313" key="2">
    <source>
        <dbReference type="EMBL" id="SIQ78163.1"/>
    </source>
</evidence>